<dbReference type="EMBL" id="KZ994140">
    <property type="protein sequence ID" value="RKO93713.1"/>
    <property type="molecule type" value="Genomic_DNA"/>
</dbReference>
<feature type="region of interest" description="Disordered" evidence="1">
    <location>
        <begin position="1"/>
        <end position="26"/>
    </location>
</feature>
<evidence type="ECO:0000313" key="2">
    <source>
        <dbReference type="EMBL" id="RKO93713.1"/>
    </source>
</evidence>
<gene>
    <name evidence="2" type="ORF">BDK51DRAFT_25482</name>
</gene>
<dbReference type="Proteomes" id="UP000269721">
    <property type="component" value="Unassembled WGS sequence"/>
</dbReference>
<organism evidence="2 3">
    <name type="scientific">Blyttiomyces helicus</name>
    <dbReference type="NCBI Taxonomy" id="388810"/>
    <lineage>
        <taxon>Eukaryota</taxon>
        <taxon>Fungi</taxon>
        <taxon>Fungi incertae sedis</taxon>
        <taxon>Chytridiomycota</taxon>
        <taxon>Chytridiomycota incertae sedis</taxon>
        <taxon>Chytridiomycetes</taxon>
        <taxon>Chytridiomycetes incertae sedis</taxon>
        <taxon>Blyttiomyces</taxon>
    </lineage>
</organism>
<accession>A0A4P9WNN9</accession>
<sequence length="408" mass="43992">MSQPAAAAKSPSRTKPADTRPTAAGDPGVNVCGWSVLLDSPYVWIGGGGARKTTWQVEACLEVVGTGRRGGGVGGEGGQASPSAVLSVVLGLPEVPSNHTQPDCRIATPIQISAGPREMSKYNLNAILETWAQKRQGENIELFDEARQILSALDSYVLAYKGTDGLSYLVDGKAPAAAAITGNILRIRCCWLKPETPHYILSLLTDLRNGAANARAEMTYTDMMSHNRQVHKWTKGIDRAKIYEDFKAVISKSGSASKSHFCVIFYASNNLNPVAAGLNGDALTKAKDGYCKLGLLLSFIFNLFNYLTRHTQSGIYGNFTAWGISCIQDNTNMKRPSIDIVIPTESCCIEYAAIARIAASLWTESIRIAHVEDEAPLFRLANAELLDTGGCIHWRNLEGSQALPVDSA</sequence>
<reference evidence="3" key="1">
    <citation type="journal article" date="2018" name="Nat. Microbiol.">
        <title>Leveraging single-cell genomics to expand the fungal tree of life.</title>
        <authorList>
            <person name="Ahrendt S.R."/>
            <person name="Quandt C.A."/>
            <person name="Ciobanu D."/>
            <person name="Clum A."/>
            <person name="Salamov A."/>
            <person name="Andreopoulos B."/>
            <person name="Cheng J.F."/>
            <person name="Woyke T."/>
            <person name="Pelin A."/>
            <person name="Henrissat B."/>
            <person name="Reynolds N.K."/>
            <person name="Benny G.L."/>
            <person name="Smith M.E."/>
            <person name="James T.Y."/>
            <person name="Grigoriev I.V."/>
        </authorList>
    </citation>
    <scope>NUCLEOTIDE SEQUENCE [LARGE SCALE GENOMIC DNA]</scope>
</reference>
<name>A0A4P9WNN9_9FUNG</name>
<evidence type="ECO:0000256" key="1">
    <source>
        <dbReference type="SAM" id="MobiDB-lite"/>
    </source>
</evidence>
<proteinExistence type="predicted"/>
<evidence type="ECO:0000313" key="3">
    <source>
        <dbReference type="Proteomes" id="UP000269721"/>
    </source>
</evidence>
<protein>
    <submittedName>
        <fullName evidence="2">Uncharacterized protein</fullName>
    </submittedName>
</protein>
<keyword evidence="3" id="KW-1185">Reference proteome</keyword>
<dbReference type="AlphaFoldDB" id="A0A4P9WNN9"/>